<dbReference type="PIRSF" id="PIRSF005578">
    <property type="entry name" value="TlyA"/>
    <property type="match status" value="1"/>
</dbReference>
<dbReference type="InterPro" id="IPR002942">
    <property type="entry name" value="S4_RNA-bd"/>
</dbReference>
<dbReference type="PANTHER" id="PTHR32319">
    <property type="entry name" value="BACTERIAL HEMOLYSIN-LIKE PROTEIN"/>
    <property type="match status" value="1"/>
</dbReference>
<dbReference type="GO" id="GO:0003723">
    <property type="term" value="F:RNA binding"/>
    <property type="evidence" value="ECO:0007669"/>
    <property type="project" value="UniProtKB-KW"/>
</dbReference>
<dbReference type="RefSeq" id="WP_207871397.1">
    <property type="nucleotide sequence ID" value="NZ_CP062222.1"/>
</dbReference>
<proteinExistence type="inferred from homology"/>
<dbReference type="PROSITE" id="PS50889">
    <property type="entry name" value="S4"/>
    <property type="match status" value="1"/>
</dbReference>
<dbReference type="EMBL" id="CP062222">
    <property type="protein sequence ID" value="QTC92047.1"/>
    <property type="molecule type" value="Genomic_DNA"/>
</dbReference>
<evidence type="ECO:0000256" key="2">
    <source>
        <dbReference type="ARBA" id="ARBA00029460"/>
    </source>
</evidence>
<dbReference type="SMART" id="SM00363">
    <property type="entry name" value="S4"/>
    <property type="match status" value="1"/>
</dbReference>
<dbReference type="SUPFAM" id="SSF55174">
    <property type="entry name" value="Alpha-L RNA-binding motif"/>
    <property type="match status" value="1"/>
</dbReference>
<gene>
    <name evidence="5" type="ORF">IFJ75_03785</name>
</gene>
<dbReference type="InterPro" id="IPR047048">
    <property type="entry name" value="TlyA"/>
</dbReference>
<dbReference type="InterPro" id="IPR029063">
    <property type="entry name" value="SAM-dependent_MTases_sf"/>
</dbReference>
<dbReference type="Pfam" id="PF01728">
    <property type="entry name" value="FtsJ"/>
    <property type="match status" value="1"/>
</dbReference>
<dbReference type="CDD" id="cd02440">
    <property type="entry name" value="AdoMet_MTases"/>
    <property type="match status" value="1"/>
</dbReference>
<dbReference type="SUPFAM" id="SSF53335">
    <property type="entry name" value="S-adenosyl-L-methionine-dependent methyltransferases"/>
    <property type="match status" value="1"/>
</dbReference>
<dbReference type="InterPro" id="IPR036986">
    <property type="entry name" value="S4_RNA-bd_sf"/>
</dbReference>
<dbReference type="Gene3D" id="3.40.50.150">
    <property type="entry name" value="Vaccinia Virus protein VP39"/>
    <property type="match status" value="1"/>
</dbReference>
<evidence type="ECO:0000256" key="1">
    <source>
        <dbReference type="ARBA" id="ARBA00022884"/>
    </source>
</evidence>
<keyword evidence="6" id="KW-1185">Reference proteome</keyword>
<comment type="similarity">
    <text evidence="2">Belongs to the TlyA family.</text>
</comment>
<sequence length="245" mass="25879">MMRDRLDQLLVDRGLSESRSRARAAIEAGGVTVNGQPARSASQKVDRDVEITAVDAHRFVGRGALKLDHALTLWPVTVEGRVALDVGASTGGFTEVCLERGAVKVFAVDVGSGQMHERIANDPRVVNLEKTDARTLDTDLIPEAPQLVVCDASFIGLAKVLPAALDLAAPGADLIALVKPQFEGTGPSSAGKKGVVKDPEAHAAAVTGVSDWLEGIGWTVRETTKSPITGGDGNVEFLLWAKKER</sequence>
<accession>A0A975C5P4</accession>
<dbReference type="Pfam" id="PF01479">
    <property type="entry name" value="S4"/>
    <property type="match status" value="1"/>
</dbReference>
<dbReference type="KEGG" id="bgoe:IFJ75_03785"/>
<dbReference type="GO" id="GO:0032259">
    <property type="term" value="P:methylation"/>
    <property type="evidence" value="ECO:0007669"/>
    <property type="project" value="UniProtKB-KW"/>
</dbReference>
<organism evidence="5 6">
    <name type="scientific">Brevundimonas goettingensis</name>
    <dbReference type="NCBI Taxonomy" id="2774190"/>
    <lineage>
        <taxon>Bacteria</taxon>
        <taxon>Pseudomonadati</taxon>
        <taxon>Pseudomonadota</taxon>
        <taxon>Alphaproteobacteria</taxon>
        <taxon>Caulobacterales</taxon>
        <taxon>Caulobacteraceae</taxon>
        <taxon>Brevundimonas</taxon>
    </lineage>
</organism>
<keyword evidence="1 3" id="KW-0694">RNA-binding</keyword>
<dbReference type="Proteomes" id="UP000663918">
    <property type="component" value="Chromosome"/>
</dbReference>
<name>A0A975C5P4_9CAUL</name>
<evidence type="ECO:0000259" key="4">
    <source>
        <dbReference type="SMART" id="SM00363"/>
    </source>
</evidence>
<feature type="domain" description="RNA-binding S4" evidence="4">
    <location>
        <begin position="4"/>
        <end position="66"/>
    </location>
</feature>
<dbReference type="InterPro" id="IPR002877">
    <property type="entry name" value="RNA_MeTrfase_FtsJ_dom"/>
</dbReference>
<protein>
    <submittedName>
        <fullName evidence="5">TlyA family RNA methyltransferase</fullName>
    </submittedName>
</protein>
<keyword evidence="5" id="KW-0489">Methyltransferase</keyword>
<dbReference type="AlphaFoldDB" id="A0A975C5P4"/>
<evidence type="ECO:0000313" key="6">
    <source>
        <dbReference type="Proteomes" id="UP000663918"/>
    </source>
</evidence>
<dbReference type="InterPro" id="IPR004538">
    <property type="entry name" value="Hemolysin_A/TlyA"/>
</dbReference>
<evidence type="ECO:0000256" key="3">
    <source>
        <dbReference type="PROSITE-ProRule" id="PRU00182"/>
    </source>
</evidence>
<dbReference type="GO" id="GO:0008168">
    <property type="term" value="F:methyltransferase activity"/>
    <property type="evidence" value="ECO:0007669"/>
    <property type="project" value="UniProtKB-KW"/>
</dbReference>
<evidence type="ECO:0000313" key="5">
    <source>
        <dbReference type="EMBL" id="QTC92047.1"/>
    </source>
</evidence>
<dbReference type="Gene3D" id="3.10.290.10">
    <property type="entry name" value="RNA-binding S4 domain"/>
    <property type="match status" value="1"/>
</dbReference>
<reference evidence="5" key="1">
    <citation type="submission" date="2020-09" db="EMBL/GenBank/DDBJ databases">
        <title>Brevundimonas sp. LVF2 isolated from a puddle in Goettingen, Germany.</title>
        <authorList>
            <person name="Friedrich I."/>
            <person name="Klassen A."/>
            <person name="Hannes N."/>
            <person name="Schneider D."/>
            <person name="Hertel R."/>
            <person name="Daniel R."/>
        </authorList>
    </citation>
    <scope>NUCLEOTIDE SEQUENCE</scope>
    <source>
        <strain evidence="5">LVF2</strain>
    </source>
</reference>
<dbReference type="PANTHER" id="PTHR32319:SF0">
    <property type="entry name" value="BACTERIAL HEMOLYSIN-LIKE PROTEIN"/>
    <property type="match status" value="1"/>
</dbReference>
<dbReference type="NCBIfam" id="TIGR00478">
    <property type="entry name" value="tly"/>
    <property type="match status" value="1"/>
</dbReference>
<dbReference type="CDD" id="cd00165">
    <property type="entry name" value="S4"/>
    <property type="match status" value="1"/>
</dbReference>
<keyword evidence="5" id="KW-0808">Transferase</keyword>